<feature type="region of interest" description="Disordered" evidence="3">
    <location>
        <begin position="192"/>
        <end position="229"/>
    </location>
</feature>
<dbReference type="Proteomes" id="UP000748531">
    <property type="component" value="Unassembled WGS sequence"/>
</dbReference>
<feature type="compositionally biased region" description="Basic residues" evidence="3">
    <location>
        <begin position="212"/>
        <end position="221"/>
    </location>
</feature>
<evidence type="ECO:0000313" key="4">
    <source>
        <dbReference type="EMBL" id="KAF5396454.1"/>
    </source>
</evidence>
<dbReference type="AlphaFoldDB" id="A0A8J4T2H3"/>
<evidence type="ECO:0000256" key="1">
    <source>
        <dbReference type="ARBA" id="ARBA00022478"/>
    </source>
</evidence>
<name>A0A8J4T2H3_9TREM</name>
<comment type="caution">
    <text evidence="4">The sequence shown here is derived from an EMBL/GenBank/DDBJ whole genome shotgun (WGS) entry which is preliminary data.</text>
</comment>
<protein>
    <submittedName>
        <fullName evidence="4">Uncharacterized protein</fullName>
    </submittedName>
</protein>
<evidence type="ECO:0000313" key="5">
    <source>
        <dbReference type="Proteomes" id="UP000748531"/>
    </source>
</evidence>
<proteinExistence type="predicted"/>
<sequence>MENKVWTFTVPVYPVNFRRTTRTVLKYLNSHVNKFVPDLNALLIEYQKNTLHIMTCDRETRDPNCIVVPIRPELPTIHVRAQVNVCIFTPRLGLELTATVCAVQPHLVLCKTNVSNVTVTVPRCSETGTCSVLTGVEKNDPESQVTLYVDDVVVVRLSAVCLHPNLLILRGELVRVVHSVTTQSQALVKRFISSSEDEEEEEKQECADSDIHKKHPKKNKKNITTSFGNDSKISTDSSTIVCKLESPPTKHRKRLVPDSEPEESVLGFKMEENESWKAKKRRSNGMIGPSSISGLLTLALPCSSSETPLAPDDYKVVTTTPQTLSSPHSFLVNKLDSP</sequence>
<keyword evidence="5" id="KW-1185">Reference proteome</keyword>
<gene>
    <name evidence="4" type="ORF">PHET_10625</name>
</gene>
<dbReference type="InterPro" id="IPR036898">
    <property type="entry name" value="RNA_pol_Rpb7-like_N_sf"/>
</dbReference>
<organism evidence="4 5">
    <name type="scientific">Paragonimus heterotremus</name>
    <dbReference type="NCBI Taxonomy" id="100268"/>
    <lineage>
        <taxon>Eukaryota</taxon>
        <taxon>Metazoa</taxon>
        <taxon>Spiralia</taxon>
        <taxon>Lophotrochozoa</taxon>
        <taxon>Platyhelminthes</taxon>
        <taxon>Trematoda</taxon>
        <taxon>Digenea</taxon>
        <taxon>Plagiorchiida</taxon>
        <taxon>Troglotremata</taxon>
        <taxon>Troglotrematidae</taxon>
        <taxon>Paragonimus</taxon>
    </lineage>
</organism>
<dbReference type="OrthoDB" id="10250504at2759"/>
<dbReference type="Gene3D" id="3.30.1490.120">
    <property type="entry name" value="RNA polymerase Rpb7-like, N-terminal domain"/>
    <property type="match status" value="1"/>
</dbReference>
<feature type="compositionally biased region" description="Polar residues" evidence="3">
    <location>
        <begin position="319"/>
        <end position="328"/>
    </location>
</feature>
<dbReference type="GO" id="GO:0000428">
    <property type="term" value="C:DNA-directed RNA polymerase complex"/>
    <property type="evidence" value="ECO:0007669"/>
    <property type="project" value="UniProtKB-KW"/>
</dbReference>
<evidence type="ECO:0000256" key="3">
    <source>
        <dbReference type="SAM" id="MobiDB-lite"/>
    </source>
</evidence>
<evidence type="ECO:0000256" key="2">
    <source>
        <dbReference type="ARBA" id="ARBA00023163"/>
    </source>
</evidence>
<keyword evidence="2" id="KW-0804">Transcription</keyword>
<feature type="region of interest" description="Disordered" evidence="3">
    <location>
        <begin position="319"/>
        <end position="338"/>
    </location>
</feature>
<accession>A0A8J4T2H3</accession>
<keyword evidence="1" id="KW-0240">DNA-directed RNA polymerase</keyword>
<dbReference type="EMBL" id="LUCH01008109">
    <property type="protein sequence ID" value="KAF5396454.1"/>
    <property type="molecule type" value="Genomic_DNA"/>
</dbReference>
<reference evidence="4" key="1">
    <citation type="submission" date="2019-05" db="EMBL/GenBank/DDBJ databases">
        <title>Annotation for the trematode Paragonimus heterotremus.</title>
        <authorList>
            <person name="Choi Y.-J."/>
        </authorList>
    </citation>
    <scope>NUCLEOTIDE SEQUENCE</scope>
    <source>
        <strain evidence="4">LC</strain>
    </source>
</reference>